<comment type="caution">
    <text evidence="2">The sequence shown here is derived from an EMBL/GenBank/DDBJ whole genome shotgun (WGS) entry which is preliminary data.</text>
</comment>
<dbReference type="PANTHER" id="PTHR48079">
    <property type="entry name" value="PROTEIN YEEZ"/>
    <property type="match status" value="1"/>
</dbReference>
<dbReference type="Proteomes" id="UP000242877">
    <property type="component" value="Unassembled WGS sequence"/>
</dbReference>
<dbReference type="GO" id="GO:0005737">
    <property type="term" value="C:cytoplasm"/>
    <property type="evidence" value="ECO:0007669"/>
    <property type="project" value="TreeGrafter"/>
</dbReference>
<feature type="domain" description="NmrA-like" evidence="1">
    <location>
        <begin position="4"/>
        <end position="86"/>
    </location>
</feature>
<dbReference type="InterPro" id="IPR051783">
    <property type="entry name" value="NAD(P)-dependent_oxidoreduct"/>
</dbReference>
<sequence length="341" mass="37950">MAPQVFLTGATGYIGGDLLSVIAKAHPDWQISALVRTDGKAQKVKEQYPNVRIVMGDLDSADLIEEEVKKADIVYHMANCDHVGAARAIAKGMSHHTAERPGWWIHTSGTGILTWQDFREKSFGHYCGQNQYDDWDHIDAVTSLPKDALHRDVDIIVLEASAKNPEGCKTAIVAPPMIYGPGRGPVNRRSFQVYELAKTILKLKKGFQVGKGDNVWHQVHIQDLSEVFHELGKAAAEKGGKATWNEKGYYFAENGQFRWGDVATSLTNLAYEARYLDSKDVEQAPYDVVDKYHEWGAYAWGSNSIGKAIRARELFGWTPSHPDIFTLLPSILEQEAKALGL</sequence>
<dbReference type="Gene3D" id="3.40.50.720">
    <property type="entry name" value="NAD(P)-binding Rossmann-like Domain"/>
    <property type="match status" value="2"/>
</dbReference>
<dbReference type="OrthoDB" id="2130169at2759"/>
<evidence type="ECO:0000313" key="3">
    <source>
        <dbReference type="Proteomes" id="UP000242877"/>
    </source>
</evidence>
<dbReference type="VEuPathDB" id="FungiDB:AAP_02189"/>
<dbReference type="GO" id="GO:0004029">
    <property type="term" value="F:aldehyde dehydrogenase (NAD+) activity"/>
    <property type="evidence" value="ECO:0007669"/>
    <property type="project" value="TreeGrafter"/>
</dbReference>
<dbReference type="AlphaFoldDB" id="A0A168AM73"/>
<protein>
    <submittedName>
        <fullName evidence="2">NAD(P)-binding domain protein</fullName>
    </submittedName>
</protein>
<evidence type="ECO:0000313" key="2">
    <source>
        <dbReference type="EMBL" id="KZZ94096.1"/>
    </source>
</evidence>
<keyword evidence="3" id="KW-1185">Reference proteome</keyword>
<organism evidence="2 3">
    <name type="scientific">Ascosphaera apis ARSEF 7405</name>
    <dbReference type="NCBI Taxonomy" id="392613"/>
    <lineage>
        <taxon>Eukaryota</taxon>
        <taxon>Fungi</taxon>
        <taxon>Dikarya</taxon>
        <taxon>Ascomycota</taxon>
        <taxon>Pezizomycotina</taxon>
        <taxon>Eurotiomycetes</taxon>
        <taxon>Eurotiomycetidae</taxon>
        <taxon>Onygenales</taxon>
        <taxon>Ascosphaeraceae</taxon>
        <taxon>Ascosphaera</taxon>
    </lineage>
</organism>
<proteinExistence type="predicted"/>
<gene>
    <name evidence="2" type="ORF">AAP_02189</name>
</gene>
<reference evidence="2 3" key="1">
    <citation type="journal article" date="2016" name="Genome Biol. Evol.">
        <title>Divergent and convergent evolution of fungal pathogenicity.</title>
        <authorList>
            <person name="Shang Y."/>
            <person name="Xiao G."/>
            <person name="Zheng P."/>
            <person name="Cen K."/>
            <person name="Zhan S."/>
            <person name="Wang C."/>
        </authorList>
    </citation>
    <scope>NUCLEOTIDE SEQUENCE [LARGE SCALE GENOMIC DNA]</scope>
    <source>
        <strain evidence="2 3">ARSEF 7405</strain>
    </source>
</reference>
<dbReference type="InterPro" id="IPR008030">
    <property type="entry name" value="NmrA-like"/>
</dbReference>
<dbReference type="InterPro" id="IPR036291">
    <property type="entry name" value="NAD(P)-bd_dom_sf"/>
</dbReference>
<evidence type="ECO:0000259" key="1">
    <source>
        <dbReference type="Pfam" id="PF05368"/>
    </source>
</evidence>
<dbReference type="EMBL" id="AZGZ01000007">
    <property type="protein sequence ID" value="KZZ94096.1"/>
    <property type="molecule type" value="Genomic_DNA"/>
</dbReference>
<dbReference type="SUPFAM" id="SSF51735">
    <property type="entry name" value="NAD(P)-binding Rossmann-fold domains"/>
    <property type="match status" value="1"/>
</dbReference>
<name>A0A168AM73_9EURO</name>
<dbReference type="Pfam" id="PF05368">
    <property type="entry name" value="NmrA"/>
    <property type="match status" value="1"/>
</dbReference>
<accession>A0A168AM73</accession>
<dbReference type="PANTHER" id="PTHR48079:SF7">
    <property type="entry name" value="NAD(P)-BINDING DOMAIN-CONTAINING PROTEIN-RELATED"/>
    <property type="match status" value="1"/>
</dbReference>